<feature type="transmembrane region" description="Helical" evidence="1">
    <location>
        <begin position="12"/>
        <end position="32"/>
    </location>
</feature>
<keyword evidence="1" id="KW-0472">Membrane</keyword>
<sequence length="329" mass="37988">MVAHLTRGTWMFFGESMLHIPTLLIIIIPNIYAEIQKKKHLKVNLKQFYLKSIPFLVFMSMFFALILRIFSGVSAYFSDAEAMYMDPTTLALWTWAVQFMVFEYFFIELLWIKLAVVFYSKDDDLPLNRVKIIDKIVIANIIFSLTFHTVFAILQGVWNDPFGNRKWWDTVWRIYFLGYVGLIALSLTHFGIQILVHLTRKRSLDELLKKKIKGVLGLSVFMGITLWVVNMLYIFNPNDSLDWINLAIYILEVINIYWVSIILGRGYICTRIRMALGFPEMIEEHTSNTSSGDISLQRTAALDSSGVDISVDRSMTDDQKTSTGSLQTV</sequence>
<feature type="transmembrane region" description="Helical" evidence="1">
    <location>
        <begin position="132"/>
        <end position="154"/>
    </location>
</feature>
<evidence type="ECO:0008006" key="4">
    <source>
        <dbReference type="Google" id="ProtNLM"/>
    </source>
</evidence>
<dbReference type="OMA" id="WINIGFF"/>
<dbReference type="InParanoid" id="D3BBM3"/>
<feature type="transmembrane region" description="Helical" evidence="1">
    <location>
        <begin position="97"/>
        <end position="120"/>
    </location>
</feature>
<feature type="transmembrane region" description="Helical" evidence="1">
    <location>
        <begin position="174"/>
        <end position="195"/>
    </location>
</feature>
<accession>D3BBM3</accession>
<reference evidence="2 3" key="1">
    <citation type="journal article" date="2011" name="Genome Res.">
        <title>Phylogeny-wide analysis of social amoeba genomes highlights ancient origins for complex intercellular communication.</title>
        <authorList>
            <person name="Heidel A.J."/>
            <person name="Lawal H.M."/>
            <person name="Felder M."/>
            <person name="Schilde C."/>
            <person name="Helps N.R."/>
            <person name="Tunggal B."/>
            <person name="Rivero F."/>
            <person name="John U."/>
            <person name="Schleicher M."/>
            <person name="Eichinger L."/>
            <person name="Platzer M."/>
            <person name="Noegel A.A."/>
            <person name="Schaap P."/>
            <person name="Gloeckner G."/>
        </authorList>
    </citation>
    <scope>NUCLEOTIDE SEQUENCE [LARGE SCALE GENOMIC DNA]</scope>
    <source>
        <strain evidence="3">ATCC 26659 / Pp 5 / PN500</strain>
    </source>
</reference>
<feature type="transmembrane region" description="Helical" evidence="1">
    <location>
        <begin position="247"/>
        <end position="268"/>
    </location>
</feature>
<evidence type="ECO:0000313" key="2">
    <source>
        <dbReference type="EMBL" id="EFA81056.1"/>
    </source>
</evidence>
<dbReference type="RefSeq" id="XP_020433174.1">
    <property type="nucleotide sequence ID" value="XM_020576762.1"/>
</dbReference>
<dbReference type="GeneID" id="31361376"/>
<evidence type="ECO:0000256" key="1">
    <source>
        <dbReference type="SAM" id="Phobius"/>
    </source>
</evidence>
<organism evidence="2 3">
    <name type="scientific">Heterostelium pallidum (strain ATCC 26659 / Pp 5 / PN500)</name>
    <name type="common">Cellular slime mold</name>
    <name type="synonym">Polysphondylium pallidum</name>
    <dbReference type="NCBI Taxonomy" id="670386"/>
    <lineage>
        <taxon>Eukaryota</taxon>
        <taxon>Amoebozoa</taxon>
        <taxon>Evosea</taxon>
        <taxon>Eumycetozoa</taxon>
        <taxon>Dictyostelia</taxon>
        <taxon>Acytosteliales</taxon>
        <taxon>Acytosteliaceae</taxon>
        <taxon>Heterostelium</taxon>
    </lineage>
</organism>
<dbReference type="FunCoup" id="D3BBM3">
    <property type="interactions" value="171"/>
</dbReference>
<keyword evidence="1" id="KW-1133">Transmembrane helix</keyword>
<feature type="transmembrane region" description="Helical" evidence="1">
    <location>
        <begin position="53"/>
        <end position="77"/>
    </location>
</feature>
<comment type="caution">
    <text evidence="2">The sequence shown here is derived from an EMBL/GenBank/DDBJ whole genome shotgun (WGS) entry which is preliminary data.</text>
</comment>
<feature type="transmembrane region" description="Helical" evidence="1">
    <location>
        <begin position="215"/>
        <end position="235"/>
    </location>
</feature>
<dbReference type="EMBL" id="ADBJ01000026">
    <property type="protein sequence ID" value="EFA81056.1"/>
    <property type="molecule type" value="Genomic_DNA"/>
</dbReference>
<dbReference type="Proteomes" id="UP000001396">
    <property type="component" value="Unassembled WGS sequence"/>
</dbReference>
<protein>
    <recommendedName>
        <fullName evidence="4">THH1/TOM1/TOM3 domain-containing protein</fullName>
    </recommendedName>
</protein>
<proteinExistence type="predicted"/>
<keyword evidence="1" id="KW-0812">Transmembrane</keyword>
<name>D3BBM3_HETP5</name>
<keyword evidence="3" id="KW-1185">Reference proteome</keyword>
<dbReference type="AlphaFoldDB" id="D3BBM3"/>
<evidence type="ECO:0000313" key="3">
    <source>
        <dbReference type="Proteomes" id="UP000001396"/>
    </source>
</evidence>
<gene>
    <name evidence="2" type="ORF">PPL_05892</name>
</gene>